<evidence type="ECO:0000313" key="3">
    <source>
        <dbReference type="Proteomes" id="UP000703269"/>
    </source>
</evidence>
<sequence length="78" mass="8181">MQGANDSGRGRRHGVSPLMQHTGISSLRRDHIPIDTGTQDSPQTIACASIAGRPGLAVPLQGVEAQTCPRQTCSSWSA</sequence>
<feature type="region of interest" description="Disordered" evidence="1">
    <location>
        <begin position="1"/>
        <end position="26"/>
    </location>
</feature>
<accession>A0A9P3LM37</accession>
<evidence type="ECO:0000313" key="2">
    <source>
        <dbReference type="EMBL" id="GJE99324.1"/>
    </source>
</evidence>
<gene>
    <name evidence="2" type="ORF">PsYK624_155780</name>
</gene>
<name>A0A9P3LM37_9APHY</name>
<proteinExistence type="predicted"/>
<comment type="caution">
    <text evidence="2">The sequence shown here is derived from an EMBL/GenBank/DDBJ whole genome shotgun (WGS) entry which is preliminary data.</text>
</comment>
<evidence type="ECO:0000256" key="1">
    <source>
        <dbReference type="SAM" id="MobiDB-lite"/>
    </source>
</evidence>
<reference evidence="2 3" key="1">
    <citation type="submission" date="2021-08" db="EMBL/GenBank/DDBJ databases">
        <title>Draft Genome Sequence of Phanerochaete sordida strain YK-624.</title>
        <authorList>
            <person name="Mori T."/>
            <person name="Dohra H."/>
            <person name="Suzuki T."/>
            <person name="Kawagishi H."/>
            <person name="Hirai H."/>
        </authorList>
    </citation>
    <scope>NUCLEOTIDE SEQUENCE [LARGE SCALE GENOMIC DNA]</scope>
    <source>
        <strain evidence="2 3">YK-624</strain>
    </source>
</reference>
<dbReference type="Proteomes" id="UP000703269">
    <property type="component" value="Unassembled WGS sequence"/>
</dbReference>
<dbReference type="AlphaFoldDB" id="A0A9P3LM37"/>
<keyword evidence="3" id="KW-1185">Reference proteome</keyword>
<dbReference type="EMBL" id="BPQB01000106">
    <property type="protein sequence ID" value="GJE99324.1"/>
    <property type="molecule type" value="Genomic_DNA"/>
</dbReference>
<protein>
    <submittedName>
        <fullName evidence="2">Uncharacterized protein</fullName>
    </submittedName>
</protein>
<organism evidence="2 3">
    <name type="scientific">Phanerochaete sordida</name>
    <dbReference type="NCBI Taxonomy" id="48140"/>
    <lineage>
        <taxon>Eukaryota</taxon>
        <taxon>Fungi</taxon>
        <taxon>Dikarya</taxon>
        <taxon>Basidiomycota</taxon>
        <taxon>Agaricomycotina</taxon>
        <taxon>Agaricomycetes</taxon>
        <taxon>Polyporales</taxon>
        <taxon>Phanerochaetaceae</taxon>
        <taxon>Phanerochaete</taxon>
    </lineage>
</organism>